<accession>A0ABP0X1A6</accession>
<feature type="domain" description="Hexokinase N-terminal" evidence="12">
    <location>
        <begin position="46"/>
        <end position="244"/>
    </location>
</feature>
<dbReference type="PANTHER" id="PTHR19443">
    <property type="entry name" value="HEXOKINASE"/>
    <property type="match status" value="1"/>
</dbReference>
<evidence type="ECO:0000313" key="15">
    <source>
        <dbReference type="Proteomes" id="UP001497444"/>
    </source>
</evidence>
<organism evidence="14 15">
    <name type="scientific">Sphagnum jensenii</name>
    <dbReference type="NCBI Taxonomy" id="128206"/>
    <lineage>
        <taxon>Eukaryota</taxon>
        <taxon>Viridiplantae</taxon>
        <taxon>Streptophyta</taxon>
        <taxon>Embryophyta</taxon>
        <taxon>Bryophyta</taxon>
        <taxon>Sphagnophytina</taxon>
        <taxon>Sphagnopsida</taxon>
        <taxon>Sphagnales</taxon>
        <taxon>Sphagnaceae</taxon>
        <taxon>Sphagnum</taxon>
    </lineage>
</organism>
<comment type="pathway">
    <text evidence="2">Carbohydrate metabolism; hexose metabolism.</text>
</comment>
<evidence type="ECO:0000313" key="14">
    <source>
        <dbReference type="EMBL" id="CAK9271450.1"/>
    </source>
</evidence>
<evidence type="ECO:0000256" key="5">
    <source>
        <dbReference type="ARBA" id="ARBA00022741"/>
    </source>
</evidence>
<dbReference type="PROSITE" id="PS51748">
    <property type="entry name" value="HEXOKINASE_2"/>
    <property type="match status" value="1"/>
</dbReference>
<dbReference type="Pfam" id="PF03727">
    <property type="entry name" value="Hexokinase_2"/>
    <property type="match status" value="1"/>
</dbReference>
<dbReference type="InterPro" id="IPR022673">
    <property type="entry name" value="Hexokinase_C"/>
</dbReference>
<evidence type="ECO:0000256" key="6">
    <source>
        <dbReference type="ARBA" id="ARBA00022777"/>
    </source>
</evidence>
<comment type="catalytic activity">
    <reaction evidence="9">
        <text>a D-hexose + ATP = a D-hexose 6-phosphate + ADP + H(+)</text>
        <dbReference type="Rhea" id="RHEA:22740"/>
        <dbReference type="ChEBI" id="CHEBI:4194"/>
        <dbReference type="ChEBI" id="CHEBI:15378"/>
        <dbReference type="ChEBI" id="CHEBI:30616"/>
        <dbReference type="ChEBI" id="CHEBI:229467"/>
        <dbReference type="ChEBI" id="CHEBI:456216"/>
        <dbReference type="EC" id="2.7.1.1"/>
    </reaction>
    <physiologicalReaction direction="left-to-right" evidence="9">
        <dbReference type="Rhea" id="RHEA:22741"/>
    </physiologicalReaction>
</comment>
<dbReference type="CDD" id="cd24020">
    <property type="entry name" value="ASKHA_NBD_HK_plant"/>
    <property type="match status" value="1"/>
</dbReference>
<protein>
    <recommendedName>
        <fullName evidence="11">Phosphotransferase</fullName>
        <ecNumber evidence="11">2.7.1.-</ecNumber>
    </recommendedName>
</protein>
<evidence type="ECO:0000256" key="11">
    <source>
        <dbReference type="RuleBase" id="RU362007"/>
    </source>
</evidence>
<dbReference type="Pfam" id="PF00349">
    <property type="entry name" value="Hexokinase_1"/>
    <property type="match status" value="1"/>
</dbReference>
<gene>
    <name evidence="14" type="ORF">CSSPJE1EN1_LOCUS16928</name>
</gene>
<dbReference type="Gene3D" id="3.30.420.40">
    <property type="match status" value="1"/>
</dbReference>
<keyword evidence="15" id="KW-1185">Reference proteome</keyword>
<dbReference type="InterPro" id="IPR001312">
    <property type="entry name" value="Hexokinase"/>
</dbReference>
<keyword evidence="7 11" id="KW-0067">ATP-binding</keyword>
<dbReference type="InterPro" id="IPR043129">
    <property type="entry name" value="ATPase_NBD"/>
</dbReference>
<name>A0ABP0X1A6_9BRYO</name>
<dbReference type="PRINTS" id="PR00475">
    <property type="entry name" value="HEXOKINASE"/>
</dbReference>
<feature type="domain" description="Hexokinase C-terminal" evidence="13">
    <location>
        <begin position="253"/>
        <end position="500"/>
    </location>
</feature>
<keyword evidence="8 11" id="KW-0324">Glycolysis</keyword>
<dbReference type="PANTHER" id="PTHR19443:SF16">
    <property type="entry name" value="HEXOKINASE TYPE 1-RELATED"/>
    <property type="match status" value="1"/>
</dbReference>
<dbReference type="InterPro" id="IPR022672">
    <property type="entry name" value="Hexokinase_N"/>
</dbReference>
<dbReference type="EMBL" id="OZ020099">
    <property type="protein sequence ID" value="CAK9271450.1"/>
    <property type="molecule type" value="Genomic_DNA"/>
</dbReference>
<dbReference type="Proteomes" id="UP001497444">
    <property type="component" value="Chromosome 4"/>
</dbReference>
<comment type="similarity">
    <text evidence="3 11">Belongs to the hexokinase family.</text>
</comment>
<evidence type="ECO:0000256" key="9">
    <source>
        <dbReference type="ARBA" id="ARBA00044613"/>
    </source>
</evidence>
<evidence type="ECO:0000256" key="8">
    <source>
        <dbReference type="ARBA" id="ARBA00023152"/>
    </source>
</evidence>
<evidence type="ECO:0000256" key="1">
    <source>
        <dbReference type="ARBA" id="ARBA00004888"/>
    </source>
</evidence>
<keyword evidence="6 11" id="KW-0418">Kinase</keyword>
<dbReference type="SUPFAM" id="SSF53067">
    <property type="entry name" value="Actin-like ATPase domain"/>
    <property type="match status" value="2"/>
</dbReference>
<comment type="catalytic activity">
    <reaction evidence="10">
        <text>D-fructose + ATP = D-fructose 6-phosphate + ADP + H(+)</text>
        <dbReference type="Rhea" id="RHEA:16125"/>
        <dbReference type="ChEBI" id="CHEBI:15378"/>
        <dbReference type="ChEBI" id="CHEBI:30616"/>
        <dbReference type="ChEBI" id="CHEBI:37721"/>
        <dbReference type="ChEBI" id="CHEBI:61527"/>
        <dbReference type="ChEBI" id="CHEBI:456216"/>
        <dbReference type="EC" id="2.7.1.1"/>
    </reaction>
    <physiologicalReaction direction="left-to-right" evidence="10">
        <dbReference type="Rhea" id="RHEA:16126"/>
    </physiologicalReaction>
</comment>
<reference evidence="14" key="1">
    <citation type="submission" date="2024-02" db="EMBL/GenBank/DDBJ databases">
        <authorList>
            <consortium name="ELIXIR-Norway"/>
            <consortium name="Elixir Norway"/>
        </authorList>
    </citation>
    <scope>NUCLEOTIDE SEQUENCE</scope>
</reference>
<evidence type="ECO:0000256" key="10">
    <source>
        <dbReference type="ARBA" id="ARBA00047905"/>
    </source>
</evidence>
<keyword evidence="5 11" id="KW-0547">Nucleotide-binding</keyword>
<evidence type="ECO:0000256" key="2">
    <source>
        <dbReference type="ARBA" id="ARBA00005028"/>
    </source>
</evidence>
<dbReference type="Gene3D" id="3.40.367.20">
    <property type="match status" value="1"/>
</dbReference>
<evidence type="ECO:0000256" key="3">
    <source>
        <dbReference type="ARBA" id="ARBA00009225"/>
    </source>
</evidence>
<evidence type="ECO:0000259" key="13">
    <source>
        <dbReference type="Pfam" id="PF03727"/>
    </source>
</evidence>
<evidence type="ECO:0000259" key="12">
    <source>
        <dbReference type="Pfam" id="PF00349"/>
    </source>
</evidence>
<evidence type="ECO:0000256" key="4">
    <source>
        <dbReference type="ARBA" id="ARBA00022679"/>
    </source>
</evidence>
<sequence>MSMSYGNTTVCVKSAVVVRSRRVPQWRAQSIAQQKSKSNQTAQILLSEFRQASATPLHRLRQVSDDMTAEMHAGLLSEGGSQQLKMLPTYVEHLPTGDEEGLFYAVDLGGTNFRVLRVQLGGKEKRIMNQEYQEVAIPPELMLGTSKELFDFIAKTLADFVATEGEGFDAHSGHIRELGFAFSFPVLQTSVKSGIVIHWTKGFKIDDAVGKDIVAAFEEAIGRKGDHIRVAALVNDTVGTLARGRFWNEDTMLGVILGTGTNACYVEQADAVSKWRDPPPKSGEMIINLEWGNFRSPHLPRTFADEEVDVESVNPGDQWFEKMVGGMYLGEIVRRVLAKIAQEAGLFGGSSSPKLFEPFSLSTPYVSKMHSDESAELTEVAKILEDVFEIQSTTFQERKIVHDVCDILAERGARLAAAGIVGILKKIGRDGSTTNGSQGLKNSNGKTVVAMDGGLYEHYAQFRSYMQAAIEEMLSETAAKSVVLELSKDGSGIGTALLAASHSQYGTVF</sequence>
<dbReference type="EC" id="2.7.1.-" evidence="11"/>
<keyword evidence="4 11" id="KW-0808">Transferase</keyword>
<comment type="pathway">
    <text evidence="1">Carbohydrate degradation; glycolysis; D-glyceraldehyde 3-phosphate and glycerone phosphate from D-glucose: step 1/4.</text>
</comment>
<proteinExistence type="inferred from homology"/>
<evidence type="ECO:0000256" key="7">
    <source>
        <dbReference type="ARBA" id="ARBA00022840"/>
    </source>
</evidence>